<organism evidence="2 3">
    <name type="scientific">Trichonephila inaurata madagascariensis</name>
    <dbReference type="NCBI Taxonomy" id="2747483"/>
    <lineage>
        <taxon>Eukaryota</taxon>
        <taxon>Metazoa</taxon>
        <taxon>Ecdysozoa</taxon>
        <taxon>Arthropoda</taxon>
        <taxon>Chelicerata</taxon>
        <taxon>Arachnida</taxon>
        <taxon>Araneae</taxon>
        <taxon>Araneomorphae</taxon>
        <taxon>Entelegynae</taxon>
        <taxon>Araneoidea</taxon>
        <taxon>Nephilidae</taxon>
        <taxon>Trichonephila</taxon>
        <taxon>Trichonephila inaurata</taxon>
    </lineage>
</organism>
<evidence type="ECO:0000256" key="1">
    <source>
        <dbReference type="SAM" id="MobiDB-lite"/>
    </source>
</evidence>
<dbReference type="AlphaFoldDB" id="A0A8X6XA13"/>
<accession>A0A8X6XA13</accession>
<keyword evidence="3" id="KW-1185">Reference proteome</keyword>
<comment type="caution">
    <text evidence="2">The sequence shown here is derived from an EMBL/GenBank/DDBJ whole genome shotgun (WGS) entry which is preliminary data.</text>
</comment>
<reference evidence="2" key="1">
    <citation type="submission" date="2020-08" db="EMBL/GenBank/DDBJ databases">
        <title>Multicomponent nature underlies the extraordinary mechanical properties of spider dragline silk.</title>
        <authorList>
            <person name="Kono N."/>
            <person name="Nakamura H."/>
            <person name="Mori M."/>
            <person name="Yoshida Y."/>
            <person name="Ohtoshi R."/>
            <person name="Malay A.D."/>
            <person name="Moran D.A.P."/>
            <person name="Tomita M."/>
            <person name="Numata K."/>
            <person name="Arakawa K."/>
        </authorList>
    </citation>
    <scope>NUCLEOTIDE SEQUENCE</scope>
</reference>
<dbReference type="Proteomes" id="UP000886998">
    <property type="component" value="Unassembled WGS sequence"/>
</dbReference>
<gene>
    <name evidence="2" type="ORF">TNIN_274151</name>
</gene>
<name>A0A8X6XA13_9ARAC</name>
<dbReference type="EMBL" id="BMAV01007101">
    <property type="protein sequence ID" value="GFY49588.1"/>
    <property type="molecule type" value="Genomic_DNA"/>
</dbReference>
<feature type="region of interest" description="Disordered" evidence="1">
    <location>
        <begin position="91"/>
        <end position="125"/>
    </location>
</feature>
<evidence type="ECO:0000313" key="3">
    <source>
        <dbReference type="Proteomes" id="UP000886998"/>
    </source>
</evidence>
<evidence type="ECO:0000313" key="2">
    <source>
        <dbReference type="EMBL" id="GFY49588.1"/>
    </source>
</evidence>
<protein>
    <submittedName>
        <fullName evidence="2">Uncharacterized protein</fullName>
    </submittedName>
</protein>
<sequence>MERNTNYINRRSYATISASTVSNTLPQKYPMIPATLSNDFRFTDCANLRQASKELSLTFRIMCISIANQRVDGSGQLDVLQYLPCDDHVHGGDRDGGHGGDHDGGHGDDHGDDHDDDHGGVHDDVHGDVHGFHRYKLNKRMPVETHKFSSRDNMPLLEQRITSLECTYKVYQHS</sequence>
<proteinExistence type="predicted"/>